<dbReference type="PANTHER" id="PTHR13061">
    <property type="entry name" value="DYNACTIN SUBUNIT P25"/>
    <property type="match status" value="1"/>
</dbReference>
<sequence>MSDDTILPFEGALPELGEDVYIAEGARVIGNVELGDHASVWYNAVLRGDLEKITIGARTNVQDGTVIHIESGQYATNIGEGVTIGHKALVHACTIGDNCLIGMGSIILDGAVIEDNCLVAAGAVVTPGKTFPAGSLIMGTPAKVVRELSYEEIEGFRDSAAHYVELARRHRDS</sequence>
<gene>
    <name evidence="1" type="ORF">FIV42_05105</name>
</gene>
<dbReference type="Proteomes" id="UP000315995">
    <property type="component" value="Chromosome"/>
</dbReference>
<protein>
    <submittedName>
        <fullName evidence="1">Gamma carbonic anhydrase family protein</fullName>
    </submittedName>
</protein>
<keyword evidence="2" id="KW-1185">Reference proteome</keyword>
<dbReference type="OrthoDB" id="9803036at2"/>
<accession>A0A4Y6PPK0</accession>
<reference evidence="1 2" key="1">
    <citation type="submission" date="2019-06" db="EMBL/GenBank/DDBJ databases">
        <title>Persicimonas caeni gen. nov., sp. nov., a predatory bacterium isolated from solar saltern.</title>
        <authorList>
            <person name="Wang S."/>
        </authorList>
    </citation>
    <scope>NUCLEOTIDE SEQUENCE [LARGE SCALE GENOMIC DNA]</scope>
    <source>
        <strain evidence="1 2">YN101</strain>
    </source>
</reference>
<dbReference type="Pfam" id="PF00132">
    <property type="entry name" value="Hexapep"/>
    <property type="match status" value="2"/>
</dbReference>
<dbReference type="AlphaFoldDB" id="A0A4Y6PPK0"/>
<name>A0A4Y6PPK0_PERCE</name>
<dbReference type="CDD" id="cd04645">
    <property type="entry name" value="LbH_gamma_CA_like"/>
    <property type="match status" value="1"/>
</dbReference>
<organism evidence="1 2">
    <name type="scientific">Persicimonas caeni</name>
    <dbReference type="NCBI Taxonomy" id="2292766"/>
    <lineage>
        <taxon>Bacteria</taxon>
        <taxon>Deltaproteobacteria</taxon>
        <taxon>Bradymonadales</taxon>
        <taxon>Bradymonadaceae</taxon>
        <taxon>Persicimonas</taxon>
    </lineage>
</organism>
<dbReference type="RefSeq" id="WP_141196629.1">
    <property type="nucleotide sequence ID" value="NZ_CP041186.1"/>
</dbReference>
<dbReference type="InterPro" id="IPR050484">
    <property type="entry name" value="Transf_Hexapept/Carb_Anhydrase"/>
</dbReference>
<proteinExistence type="predicted"/>
<dbReference type="SUPFAM" id="SSF51161">
    <property type="entry name" value="Trimeric LpxA-like enzymes"/>
    <property type="match status" value="1"/>
</dbReference>
<dbReference type="EMBL" id="CP041186">
    <property type="protein sequence ID" value="QDG50133.1"/>
    <property type="molecule type" value="Genomic_DNA"/>
</dbReference>
<dbReference type="Gene3D" id="2.160.10.10">
    <property type="entry name" value="Hexapeptide repeat proteins"/>
    <property type="match status" value="1"/>
</dbReference>
<dbReference type="InterPro" id="IPR011004">
    <property type="entry name" value="Trimer_LpxA-like_sf"/>
</dbReference>
<evidence type="ECO:0000313" key="1">
    <source>
        <dbReference type="EMBL" id="QDG50133.1"/>
    </source>
</evidence>
<accession>A0A5B8Y0Z6</accession>
<evidence type="ECO:0000313" key="2">
    <source>
        <dbReference type="Proteomes" id="UP000315995"/>
    </source>
</evidence>
<dbReference type="PANTHER" id="PTHR13061:SF29">
    <property type="entry name" value="GAMMA CARBONIC ANHYDRASE-LIKE 1, MITOCHONDRIAL-RELATED"/>
    <property type="match status" value="1"/>
</dbReference>
<dbReference type="InterPro" id="IPR047324">
    <property type="entry name" value="LbH_gamma_CA-like"/>
</dbReference>
<dbReference type="InterPro" id="IPR001451">
    <property type="entry name" value="Hexapep"/>
</dbReference>